<evidence type="ECO:0000256" key="1">
    <source>
        <dbReference type="SAM" id="Coils"/>
    </source>
</evidence>
<dbReference type="RefSeq" id="XP_029741632.1">
    <property type="nucleotide sequence ID" value="XM_029882031.1"/>
</dbReference>
<feature type="compositionally biased region" description="Low complexity" evidence="2">
    <location>
        <begin position="252"/>
        <end position="264"/>
    </location>
</feature>
<comment type="caution">
    <text evidence="3">The sequence shown here is derived from an EMBL/GenBank/DDBJ whole genome shotgun (WGS) entry which is preliminary data.</text>
</comment>
<feature type="coiled-coil region" evidence="1">
    <location>
        <begin position="186"/>
        <end position="213"/>
    </location>
</feature>
<dbReference type="EMBL" id="SRRM01000004">
    <property type="protein sequence ID" value="TKY89647.1"/>
    <property type="molecule type" value="Genomic_DNA"/>
</dbReference>
<dbReference type="Proteomes" id="UP000306050">
    <property type="component" value="Chromosome SGRAM_11"/>
</dbReference>
<dbReference type="GeneID" id="40724327"/>
<evidence type="ECO:0000313" key="3">
    <source>
        <dbReference type="EMBL" id="TKY89647.1"/>
    </source>
</evidence>
<proteinExistence type="predicted"/>
<reference evidence="3 4" key="1">
    <citation type="submission" date="2019-05" db="EMBL/GenBank/DDBJ databases">
        <title>Sporisorium graminicola CBS 10092 draft sequencing and annotation.</title>
        <authorList>
            <person name="Solano-Gonzalez S."/>
            <person name="Caddick M.X."/>
            <person name="Darby A."/>
        </authorList>
    </citation>
    <scope>NUCLEOTIDE SEQUENCE [LARGE SCALE GENOMIC DNA]</scope>
    <source>
        <strain evidence="3 4">CBS 10092</strain>
    </source>
</reference>
<evidence type="ECO:0000313" key="4">
    <source>
        <dbReference type="Proteomes" id="UP000306050"/>
    </source>
</evidence>
<dbReference type="OrthoDB" id="2555956at2759"/>
<feature type="compositionally biased region" description="Pro residues" evidence="2">
    <location>
        <begin position="238"/>
        <end position="251"/>
    </location>
</feature>
<feature type="compositionally biased region" description="Low complexity" evidence="2">
    <location>
        <begin position="456"/>
        <end position="467"/>
    </location>
</feature>
<sequence length="502" mass="54693">MQASPSEYSSRSDDESEATYASSVTAISSRYLTADHKDRPVLRYVSDSNLTASFALQRGDLVHLPQQQRSPRRQLIIEPSTYSTAHSARAVQSAAVTSAGSYLEMFPMPSPRAADAVLRKVDRLPKSLTPELEELEVTREGDALEAAWDDESCIDGFTPRMDPRDRFVEHSSEADQASALEDRFEVDALRRQVEQLQMALQLQSQQLARAESEKMQVHLRPRRLSQRTQQAAYLHQGPPSPPPTGPPPRPQQSPARAKQAAPQPVSMHGTLLGARSATGVVAPMPYPSLQYVHDAAPHRGYYERATTAFTAHHPFVDRHEAETSHPVSPSPSTNPTLVDVDKLDHLNRKVAELEQLIGALNVNVATGPTPTRTTPPPSQPHAVNTRPSSRATSTPDSAAFQYNTTHPPTLTSSSSASIRSSSSSFPTPKERKSGKLAAKLGLKRPTTSGAIGGNGSTLSLASETTSARVSWSRKRTERVVQPKVKVRQGPGRGRMVIRETAA</sequence>
<keyword evidence="1" id="KW-0175">Coiled coil</keyword>
<feature type="region of interest" description="Disordered" evidence="2">
    <location>
        <begin position="364"/>
        <end position="502"/>
    </location>
</feature>
<feature type="region of interest" description="Disordered" evidence="2">
    <location>
        <begin position="1"/>
        <end position="20"/>
    </location>
</feature>
<keyword evidence="4" id="KW-1185">Reference proteome</keyword>
<gene>
    <name evidence="3" type="ORF">EX895_001432</name>
</gene>
<evidence type="ECO:0000256" key="2">
    <source>
        <dbReference type="SAM" id="MobiDB-lite"/>
    </source>
</evidence>
<dbReference type="KEGG" id="sgra:EX895_001432"/>
<name>A0A4U7KZA8_9BASI</name>
<organism evidence="3 4">
    <name type="scientific">Sporisorium graminicola</name>
    <dbReference type="NCBI Taxonomy" id="280036"/>
    <lineage>
        <taxon>Eukaryota</taxon>
        <taxon>Fungi</taxon>
        <taxon>Dikarya</taxon>
        <taxon>Basidiomycota</taxon>
        <taxon>Ustilaginomycotina</taxon>
        <taxon>Ustilaginomycetes</taxon>
        <taxon>Ustilaginales</taxon>
        <taxon>Ustilaginaceae</taxon>
        <taxon>Sporisorium</taxon>
    </lineage>
</organism>
<feature type="compositionally biased region" description="Polar residues" evidence="2">
    <location>
        <begin position="381"/>
        <end position="403"/>
    </location>
</feature>
<dbReference type="AlphaFoldDB" id="A0A4U7KZA8"/>
<protein>
    <submittedName>
        <fullName evidence="3">Uncharacterized protein</fullName>
    </submittedName>
</protein>
<accession>A0A4U7KZA8</accession>
<feature type="region of interest" description="Disordered" evidence="2">
    <location>
        <begin position="220"/>
        <end position="266"/>
    </location>
</feature>
<feature type="compositionally biased region" description="Low complexity" evidence="2">
    <location>
        <begin position="404"/>
        <end position="427"/>
    </location>
</feature>